<dbReference type="PANTHER" id="PTHR43434">
    <property type="entry name" value="PHOSPHOGLYCOLATE PHOSPHATASE"/>
    <property type="match status" value="1"/>
</dbReference>
<dbReference type="GO" id="GO:0005829">
    <property type="term" value="C:cytosol"/>
    <property type="evidence" value="ECO:0007669"/>
    <property type="project" value="TreeGrafter"/>
</dbReference>
<dbReference type="NCBIfam" id="TIGR01549">
    <property type="entry name" value="HAD-SF-IA-v1"/>
    <property type="match status" value="1"/>
</dbReference>
<dbReference type="SUPFAM" id="SSF56784">
    <property type="entry name" value="HAD-like"/>
    <property type="match status" value="1"/>
</dbReference>
<dbReference type="Pfam" id="PF13419">
    <property type="entry name" value="HAD_2"/>
    <property type="match status" value="1"/>
</dbReference>
<dbReference type="InterPro" id="IPR023198">
    <property type="entry name" value="PGP-like_dom2"/>
</dbReference>
<evidence type="ECO:0000313" key="1">
    <source>
        <dbReference type="EMBL" id="PTX57194.1"/>
    </source>
</evidence>
<accession>A0A2T6BM87</accession>
<dbReference type="InterPro" id="IPR036412">
    <property type="entry name" value="HAD-like_sf"/>
</dbReference>
<proteinExistence type="predicted"/>
<dbReference type="InterPro" id="IPR006439">
    <property type="entry name" value="HAD-SF_hydro_IA"/>
</dbReference>
<gene>
    <name evidence="1" type="ORF">C8N43_1860</name>
</gene>
<comment type="caution">
    <text evidence="1">The sequence shown here is derived from an EMBL/GenBank/DDBJ whole genome shotgun (WGS) entry which is preliminary data.</text>
</comment>
<dbReference type="SFLD" id="SFLDG01129">
    <property type="entry name" value="C1.5:_HAD__Beta-PGM__Phosphata"/>
    <property type="match status" value="1"/>
</dbReference>
<dbReference type="RefSeq" id="WP_107845316.1">
    <property type="nucleotide sequence ID" value="NZ_QBKS01000001.1"/>
</dbReference>
<dbReference type="Gene3D" id="1.10.150.240">
    <property type="entry name" value="Putative phosphatase, domain 2"/>
    <property type="match status" value="1"/>
</dbReference>
<dbReference type="EMBL" id="QBKS01000001">
    <property type="protein sequence ID" value="PTX57194.1"/>
    <property type="molecule type" value="Genomic_DNA"/>
</dbReference>
<dbReference type="GO" id="GO:0008967">
    <property type="term" value="F:phosphoglycolate phosphatase activity"/>
    <property type="evidence" value="ECO:0007669"/>
    <property type="project" value="TreeGrafter"/>
</dbReference>
<name>A0A2T6BM87_9RHOB</name>
<dbReference type="InterPro" id="IPR050155">
    <property type="entry name" value="HAD-like_hydrolase_sf"/>
</dbReference>
<sequence length="224" mass="24234">MGELKLVIFDVDGTLVDSLANIKWAMAVAFEACDLPQPDPDAVRGIIGLSLPVAMARLAPGASDAAQRALVLAYSEAFRSEAEARPETTFFPGALQAVQQLAEQDEVLLGIATGKSRRGMDRILRTYRLERLFQTVQVADNHPSKPHPSMIETCLADTGTEPHQAVILGDTTFDLEMGRSAGIGTIGVAWGYHDTASLRPHADMIIDDYAALDGALQQMWETRA</sequence>
<dbReference type="InterPro" id="IPR041492">
    <property type="entry name" value="HAD_2"/>
</dbReference>
<dbReference type="OrthoDB" id="9793014at2"/>
<dbReference type="PANTHER" id="PTHR43434:SF24">
    <property type="entry name" value="HYDROLASE-RELATED"/>
    <property type="match status" value="1"/>
</dbReference>
<dbReference type="AlphaFoldDB" id="A0A2T6BM87"/>
<organism evidence="1 2">
    <name type="scientific">Litoreibacter ponti</name>
    <dbReference type="NCBI Taxonomy" id="1510457"/>
    <lineage>
        <taxon>Bacteria</taxon>
        <taxon>Pseudomonadati</taxon>
        <taxon>Pseudomonadota</taxon>
        <taxon>Alphaproteobacteria</taxon>
        <taxon>Rhodobacterales</taxon>
        <taxon>Roseobacteraceae</taxon>
        <taxon>Litoreibacter</taxon>
    </lineage>
</organism>
<protein>
    <submittedName>
        <fullName evidence="1">Phosphoglycolate phosphatase</fullName>
    </submittedName>
</protein>
<evidence type="ECO:0000313" key="2">
    <source>
        <dbReference type="Proteomes" id="UP000243978"/>
    </source>
</evidence>
<reference evidence="1 2" key="1">
    <citation type="submission" date="2018-04" db="EMBL/GenBank/DDBJ databases">
        <title>Genomic Encyclopedia of Archaeal and Bacterial Type Strains, Phase II (KMG-II): from individual species to whole genera.</title>
        <authorList>
            <person name="Goeker M."/>
        </authorList>
    </citation>
    <scope>NUCLEOTIDE SEQUENCE [LARGE SCALE GENOMIC DNA]</scope>
    <source>
        <strain evidence="1 2">DSM 100977</strain>
    </source>
</reference>
<dbReference type="Proteomes" id="UP000243978">
    <property type="component" value="Unassembled WGS sequence"/>
</dbReference>
<dbReference type="SFLD" id="SFLDG01135">
    <property type="entry name" value="C1.5.6:_HAD__Beta-PGM__Phospha"/>
    <property type="match status" value="1"/>
</dbReference>
<dbReference type="InterPro" id="IPR023214">
    <property type="entry name" value="HAD_sf"/>
</dbReference>
<dbReference type="SFLD" id="SFLDS00003">
    <property type="entry name" value="Haloacid_Dehalogenase"/>
    <property type="match status" value="1"/>
</dbReference>
<dbReference type="GO" id="GO:0006281">
    <property type="term" value="P:DNA repair"/>
    <property type="evidence" value="ECO:0007669"/>
    <property type="project" value="TreeGrafter"/>
</dbReference>
<dbReference type="Gene3D" id="3.40.50.1000">
    <property type="entry name" value="HAD superfamily/HAD-like"/>
    <property type="match status" value="1"/>
</dbReference>
<keyword evidence="2" id="KW-1185">Reference proteome</keyword>